<evidence type="ECO:0000313" key="2">
    <source>
        <dbReference type="EMBL" id="SDK31585.1"/>
    </source>
</evidence>
<dbReference type="AlphaFoldDB" id="A0A1G9AY79"/>
<dbReference type="RefSeq" id="WP_090006187.1">
    <property type="nucleotide sequence ID" value="NZ_FNET01000005.1"/>
</dbReference>
<protein>
    <submittedName>
        <fullName evidence="2">Uncharacterized protein</fullName>
    </submittedName>
</protein>
<gene>
    <name evidence="2" type="ORF">SAMN04488074_105138</name>
</gene>
<organism evidence="2 3">
    <name type="scientific">Lentzea albidocapillata subsp. violacea</name>
    <dbReference type="NCBI Taxonomy" id="128104"/>
    <lineage>
        <taxon>Bacteria</taxon>
        <taxon>Bacillati</taxon>
        <taxon>Actinomycetota</taxon>
        <taxon>Actinomycetes</taxon>
        <taxon>Pseudonocardiales</taxon>
        <taxon>Pseudonocardiaceae</taxon>
        <taxon>Lentzea</taxon>
    </lineage>
</organism>
<sequence length="203" mass="21218">MPTTMISPDPQPDDNRPSRWFTTGQLPDVEPARPDVQLPFEPCLLVASPSAVPLPKRPGGKHRNGTPVHQLMQASLTKPTAADLATLSAVVDELNGALSHAAAEPVSDELTRKSAERGDAVRPEFAAAAARRIAKGHLSYSERESIAGVFSAYAKLPTSAALPVALLAVLESAVAVLSVSRVDQQLAIETDGPTTSTGTDGAL</sequence>
<dbReference type="Proteomes" id="UP000199682">
    <property type="component" value="Unassembled WGS sequence"/>
</dbReference>
<proteinExistence type="predicted"/>
<accession>A0A1G9AY79</accession>
<reference evidence="3" key="1">
    <citation type="submission" date="2016-10" db="EMBL/GenBank/DDBJ databases">
        <authorList>
            <person name="Varghese N."/>
            <person name="Submissions S."/>
        </authorList>
    </citation>
    <scope>NUCLEOTIDE SEQUENCE [LARGE SCALE GENOMIC DNA]</scope>
    <source>
        <strain evidence="3">DSM 44796</strain>
    </source>
</reference>
<evidence type="ECO:0000256" key="1">
    <source>
        <dbReference type="SAM" id="MobiDB-lite"/>
    </source>
</evidence>
<name>A0A1G9AY79_9PSEU</name>
<dbReference type="EMBL" id="FNET01000005">
    <property type="protein sequence ID" value="SDK31585.1"/>
    <property type="molecule type" value="Genomic_DNA"/>
</dbReference>
<feature type="region of interest" description="Disordered" evidence="1">
    <location>
        <begin position="1"/>
        <end position="35"/>
    </location>
</feature>
<evidence type="ECO:0000313" key="3">
    <source>
        <dbReference type="Proteomes" id="UP000199682"/>
    </source>
</evidence>